<evidence type="ECO:0000313" key="4">
    <source>
        <dbReference type="Proteomes" id="UP000011083"/>
    </source>
</evidence>
<dbReference type="GO" id="GO:0005938">
    <property type="term" value="C:cell cortex"/>
    <property type="evidence" value="ECO:0007669"/>
    <property type="project" value="TreeGrafter"/>
</dbReference>
<dbReference type="AlphaFoldDB" id="L8HI44"/>
<feature type="region of interest" description="Disordered" evidence="1">
    <location>
        <begin position="1"/>
        <end position="125"/>
    </location>
</feature>
<sequence length="947" mass="109343">MSEPSPRGKKERSSTRDRKESSRKEEGGKERERSSTRERSSRKKEELTSSSESSATEAHADDKKRLRSASSRSHKSDSSKTHSPRTKTSDRDEKREDKKEKGKEVAKESSTAVVAATKKGGDESRTLVPSEAVVRPIQIAADEELDGEAALFGQQKEALLMLLEARMLLTKMVRWRWIKEQNEIEERRKKTQEEKKKKGKLSVTEIQSVLKSQPDGEDGDWTSEIQELKRQLVIEIRRNHVLDRDLQKLDKRIGLLIKNRTTLQDVLEGLEKGKKKSKARGKGEEQIWDLKKDPRKMEFYQELFYLLQTEPKYLAKCVYHVQPEQMDSFLDTTILTLYGDAFSPREEYLILSLFKLAIKNEISKINSLSDFLKANTVVPKMVITYNRRKQGLEYLRSTLGPLLKIVMEKTDLSLELHPTVIYQSMINEMEIRTGEKSTLERNIPEEKAMSNPEVKSIMNQRLNALQEICQMFLDGVINSMNNLPYGIRWICKQIKHLSMDRFGEALDNDQVLKVTGYFVYYRFINLAIVTPDAYNVVDKELEPVVRKNLVVVGKVLQNLFNFRLFSKQEKYMMPLNDFIEKNKLTVEHYFNSLVKVDDPEDHLQVNKYMELTQKTKPVILISLHEISATHHLVLQNLDALAEKDDELRVIMKDLGDAPPEIPEEDDREIQLTLTSNRFKVEVEEDNEVERLYAETKELIIPVLRTIPIETSIHRLHLTDVLESGIRFAGETNNKQLSTQINKILENIAKLEKEGRLSKSDRYESFVHDISLEVANRAVIREQQKREIERLTQTLTNLRKHQAYVKEQIAQYQEYLQQCREQHYRPTSAKLKGSKKSKKAAPQAAAGKTMAGPFKFSYKDLQKQGVIVDSEVPALSRKKTQFLISSAEVGIFDIVAKIAGISVEKMTLELDDLLERHYNGVEYLELEQVTLDVNMTIHLINKFFLGKK</sequence>
<gene>
    <name evidence="3" type="ORF">ACA1_175620</name>
</gene>
<dbReference type="VEuPathDB" id="AmoebaDB:ACA1_175620"/>
<dbReference type="GO" id="GO:0031254">
    <property type="term" value="C:cell trailing edge"/>
    <property type="evidence" value="ECO:0007669"/>
    <property type="project" value="UniProtKB-ARBA"/>
</dbReference>
<dbReference type="GeneID" id="14925919"/>
<feature type="domain" description="Ras-GAP" evidence="2">
    <location>
        <begin position="345"/>
        <end position="561"/>
    </location>
</feature>
<dbReference type="SMART" id="SM00323">
    <property type="entry name" value="RasGAP"/>
    <property type="match status" value="1"/>
</dbReference>
<dbReference type="PANTHER" id="PTHR14149:SF14">
    <property type="entry name" value="CALPONIN-HOMOLOGY (CH) DOMAIN-CONTAINING PROTEIN"/>
    <property type="match status" value="1"/>
</dbReference>
<dbReference type="GO" id="GO:1903479">
    <property type="term" value="P:mitotic actomyosin contractile ring assembly actin filament organization"/>
    <property type="evidence" value="ECO:0007669"/>
    <property type="project" value="TreeGrafter"/>
</dbReference>
<dbReference type="KEGG" id="acan:ACA1_175620"/>
<dbReference type="Proteomes" id="UP000011083">
    <property type="component" value="Unassembled WGS sequence"/>
</dbReference>
<dbReference type="PROSITE" id="PS50018">
    <property type="entry name" value="RAS_GTPASE_ACTIV_2"/>
    <property type="match status" value="1"/>
</dbReference>
<dbReference type="OrthoDB" id="775356at2759"/>
<dbReference type="Gene3D" id="1.10.506.10">
    <property type="entry name" value="GTPase Activation - p120gap, domain 1"/>
    <property type="match status" value="1"/>
</dbReference>
<name>L8HI44_ACACF</name>
<dbReference type="InterPro" id="IPR001936">
    <property type="entry name" value="RasGAP_dom"/>
</dbReference>
<dbReference type="OMA" id="YMELTQK"/>
<keyword evidence="4" id="KW-1185">Reference proteome</keyword>
<dbReference type="SUPFAM" id="SSF143885">
    <property type="entry name" value="RGC domain-like"/>
    <property type="match status" value="1"/>
</dbReference>
<feature type="compositionally biased region" description="Basic and acidic residues" evidence="1">
    <location>
        <begin position="87"/>
        <end position="107"/>
    </location>
</feature>
<dbReference type="GO" id="GO:0051015">
    <property type="term" value="F:actin filament binding"/>
    <property type="evidence" value="ECO:0007669"/>
    <property type="project" value="TreeGrafter"/>
</dbReference>
<dbReference type="PANTHER" id="PTHR14149">
    <property type="entry name" value="RAS GTPASE-ACTIVATING PROTEIN WITH IQ MOTIF"/>
    <property type="match status" value="1"/>
</dbReference>
<evidence type="ECO:0000259" key="2">
    <source>
        <dbReference type="PROSITE" id="PS50018"/>
    </source>
</evidence>
<dbReference type="Pfam" id="PF00616">
    <property type="entry name" value="RasGAP"/>
    <property type="match status" value="1"/>
</dbReference>
<organism evidence="3 4">
    <name type="scientific">Acanthamoeba castellanii (strain ATCC 30010 / Neff)</name>
    <dbReference type="NCBI Taxonomy" id="1257118"/>
    <lineage>
        <taxon>Eukaryota</taxon>
        <taxon>Amoebozoa</taxon>
        <taxon>Discosea</taxon>
        <taxon>Longamoebia</taxon>
        <taxon>Centramoebida</taxon>
        <taxon>Acanthamoebidae</taxon>
        <taxon>Acanthamoeba</taxon>
    </lineage>
</organism>
<dbReference type="FunFam" id="1.10.506.10:FF:000004">
    <property type="entry name" value="IQ motif containing GTPase activating protein 1"/>
    <property type="match status" value="1"/>
</dbReference>
<protein>
    <submittedName>
        <fullName evidence="3">IQGAPrelated protein</fullName>
    </submittedName>
</protein>
<dbReference type="STRING" id="1257118.L8HI44"/>
<dbReference type="GO" id="GO:0005096">
    <property type="term" value="F:GTPase activator activity"/>
    <property type="evidence" value="ECO:0007669"/>
    <property type="project" value="TreeGrafter"/>
</dbReference>
<feature type="region of interest" description="Disordered" evidence="1">
    <location>
        <begin position="826"/>
        <end position="845"/>
    </location>
</feature>
<evidence type="ECO:0000256" key="1">
    <source>
        <dbReference type="SAM" id="MobiDB-lite"/>
    </source>
</evidence>
<dbReference type="InterPro" id="IPR008936">
    <property type="entry name" value="Rho_GTPase_activation_prot"/>
</dbReference>
<feature type="compositionally biased region" description="Basic and acidic residues" evidence="1">
    <location>
        <begin position="1"/>
        <end position="47"/>
    </location>
</feature>
<dbReference type="RefSeq" id="XP_004356787.1">
    <property type="nucleotide sequence ID" value="XM_004356734.1"/>
</dbReference>
<dbReference type="InterPro" id="IPR000593">
    <property type="entry name" value="RasGAP_C"/>
</dbReference>
<accession>L8HI44</accession>
<proteinExistence type="predicted"/>
<dbReference type="Pfam" id="PF03836">
    <property type="entry name" value="RasGAP_C"/>
    <property type="match status" value="1"/>
</dbReference>
<dbReference type="GO" id="GO:0005516">
    <property type="term" value="F:calmodulin binding"/>
    <property type="evidence" value="ECO:0007669"/>
    <property type="project" value="TreeGrafter"/>
</dbReference>
<evidence type="ECO:0000313" key="3">
    <source>
        <dbReference type="EMBL" id="ELR24887.1"/>
    </source>
</evidence>
<dbReference type="SUPFAM" id="SSF48350">
    <property type="entry name" value="GTPase activation domain, GAP"/>
    <property type="match status" value="1"/>
</dbReference>
<reference evidence="3 4" key="1">
    <citation type="journal article" date="2013" name="Genome Biol.">
        <title>Genome of Acanthamoeba castellanii highlights extensive lateral gene transfer and early evolution of tyrosine kinase signaling.</title>
        <authorList>
            <person name="Clarke M."/>
            <person name="Lohan A.J."/>
            <person name="Liu B."/>
            <person name="Lagkouvardos I."/>
            <person name="Roy S."/>
            <person name="Zafar N."/>
            <person name="Bertelli C."/>
            <person name="Schilde C."/>
            <person name="Kianianmomeni A."/>
            <person name="Burglin T.R."/>
            <person name="Frech C."/>
            <person name="Turcotte B."/>
            <person name="Kopec K.O."/>
            <person name="Synnott J.M."/>
            <person name="Choo C."/>
            <person name="Paponov I."/>
            <person name="Finkler A."/>
            <person name="Soon Heng Tan C."/>
            <person name="Hutchins A.P."/>
            <person name="Weinmeier T."/>
            <person name="Rattei T."/>
            <person name="Chu J.S."/>
            <person name="Gimenez G."/>
            <person name="Irimia M."/>
            <person name="Rigden D.J."/>
            <person name="Fitzpatrick D.A."/>
            <person name="Lorenzo-Morales J."/>
            <person name="Bateman A."/>
            <person name="Chiu C.H."/>
            <person name="Tang P."/>
            <person name="Hegemann P."/>
            <person name="Fromm H."/>
            <person name="Raoult D."/>
            <person name="Greub G."/>
            <person name="Miranda-Saavedra D."/>
            <person name="Chen N."/>
            <person name="Nash P."/>
            <person name="Ginger M.L."/>
            <person name="Horn M."/>
            <person name="Schaap P."/>
            <person name="Caler L."/>
            <person name="Loftus B."/>
        </authorList>
    </citation>
    <scope>NUCLEOTIDE SEQUENCE [LARGE SCALE GENOMIC DNA]</scope>
    <source>
        <strain evidence="3 4">Neff</strain>
    </source>
</reference>
<dbReference type="EMBL" id="KB007811">
    <property type="protein sequence ID" value="ELR24887.1"/>
    <property type="molecule type" value="Genomic_DNA"/>
</dbReference>